<dbReference type="GO" id="GO:0046872">
    <property type="term" value="F:metal ion binding"/>
    <property type="evidence" value="ECO:0007669"/>
    <property type="project" value="UniProtKB-KW"/>
</dbReference>
<sequence length="259" mass="28784">MTLQSILSRTEILAALQVQCEWGVDEVLQEDVLNCLEIVTQPLPQRPVAPVYLKPQEKVTSPSVGEIEQAQDIAGLMRAGEALDELFLARTATHRLMPHLVENAPFMLIGEVPDADEDRSGHLFAGKAGGILDRMLASIDVKRSQISIVPALPWRPPGGRSVTAQEMMACRPFLLKIIEICQPAFVVTMGVTPLRMLTEQTAMLSRVRGKWCDISNNDKHASIRLLPMRHPLQLAASPSARRNAWQDMLILRQELSKTK</sequence>
<evidence type="ECO:0000256" key="2">
    <source>
        <dbReference type="ARBA" id="ARBA00022723"/>
    </source>
</evidence>
<dbReference type="PANTHER" id="PTHR33693">
    <property type="entry name" value="TYPE-5 URACIL-DNA GLYCOSYLASE"/>
    <property type="match status" value="1"/>
</dbReference>
<keyword evidence="7" id="KW-0234">DNA repair</keyword>
<keyword evidence="1" id="KW-0004">4Fe-4S</keyword>
<dbReference type="AlphaFoldDB" id="A0A4Y6UJL7"/>
<dbReference type="PANTHER" id="PTHR33693:SF1">
    <property type="entry name" value="TYPE-4 URACIL-DNA GLYCOSYLASE"/>
    <property type="match status" value="1"/>
</dbReference>
<proteinExistence type="predicted"/>
<evidence type="ECO:0000256" key="3">
    <source>
        <dbReference type="ARBA" id="ARBA00022763"/>
    </source>
</evidence>
<evidence type="ECO:0000259" key="8">
    <source>
        <dbReference type="SMART" id="SM00986"/>
    </source>
</evidence>
<name>A0A4Y6UJL7_9PROT</name>
<evidence type="ECO:0000256" key="6">
    <source>
        <dbReference type="ARBA" id="ARBA00023014"/>
    </source>
</evidence>
<dbReference type="GO" id="GO:0097506">
    <property type="term" value="F:deaminated base DNA N-glycosylase activity"/>
    <property type="evidence" value="ECO:0007669"/>
    <property type="project" value="UniProtKB-ARBA"/>
</dbReference>
<evidence type="ECO:0000256" key="5">
    <source>
        <dbReference type="ARBA" id="ARBA00023004"/>
    </source>
</evidence>
<dbReference type="RefSeq" id="WP_141459627.1">
    <property type="nucleotide sequence ID" value="NZ_CP038141.1"/>
</dbReference>
<keyword evidence="5" id="KW-0408">Iron</keyword>
<evidence type="ECO:0000313" key="10">
    <source>
        <dbReference type="Proteomes" id="UP000316313"/>
    </source>
</evidence>
<keyword evidence="2" id="KW-0479">Metal-binding</keyword>
<dbReference type="Pfam" id="PF03167">
    <property type="entry name" value="UDG"/>
    <property type="match status" value="1"/>
</dbReference>
<dbReference type="InterPro" id="IPR005122">
    <property type="entry name" value="Uracil-DNA_glycosylase-like"/>
</dbReference>
<gene>
    <name evidence="9" type="ORF">E3D00_02430</name>
</gene>
<dbReference type="KEGG" id="ssam:E3D00_02430"/>
<dbReference type="CDD" id="cd10030">
    <property type="entry name" value="UDG-F4_TTUDGA_SPO1dp_like"/>
    <property type="match status" value="1"/>
</dbReference>
<keyword evidence="3" id="KW-0227">DNA damage</keyword>
<dbReference type="GO" id="GO:0051539">
    <property type="term" value="F:4 iron, 4 sulfur cluster binding"/>
    <property type="evidence" value="ECO:0007669"/>
    <property type="project" value="UniProtKB-KW"/>
</dbReference>
<dbReference type="EMBL" id="CP038141">
    <property type="protein sequence ID" value="QDH16557.1"/>
    <property type="molecule type" value="Genomic_DNA"/>
</dbReference>
<accession>A0A4Y6UJL7</accession>
<dbReference type="InterPro" id="IPR051536">
    <property type="entry name" value="UDG_Type-4/5"/>
</dbReference>
<protein>
    <submittedName>
        <fullName evidence="9">Uracil-DNA glycosylase</fullName>
    </submittedName>
</protein>
<feature type="domain" description="Uracil-DNA glycosylase-like" evidence="8">
    <location>
        <begin position="97"/>
        <end position="249"/>
    </location>
</feature>
<dbReference type="GO" id="GO:0006281">
    <property type="term" value="P:DNA repair"/>
    <property type="evidence" value="ECO:0007669"/>
    <property type="project" value="UniProtKB-KW"/>
</dbReference>
<evidence type="ECO:0000256" key="4">
    <source>
        <dbReference type="ARBA" id="ARBA00022801"/>
    </source>
</evidence>
<evidence type="ECO:0000256" key="1">
    <source>
        <dbReference type="ARBA" id="ARBA00022485"/>
    </source>
</evidence>
<keyword evidence="6" id="KW-0411">Iron-sulfur</keyword>
<dbReference type="OrthoDB" id="5290748at2"/>
<dbReference type="SMART" id="SM00986">
    <property type="entry name" value="UDG"/>
    <property type="match status" value="1"/>
</dbReference>
<organism evidence="9 10">
    <name type="scientific">Swingsia samuiensis</name>
    <dbReference type="NCBI Taxonomy" id="1293412"/>
    <lineage>
        <taxon>Bacteria</taxon>
        <taxon>Pseudomonadati</taxon>
        <taxon>Pseudomonadota</taxon>
        <taxon>Alphaproteobacteria</taxon>
        <taxon>Acetobacterales</taxon>
        <taxon>Acetobacteraceae</taxon>
        <taxon>Swingsia</taxon>
    </lineage>
</organism>
<dbReference type="Proteomes" id="UP000316313">
    <property type="component" value="Chromosome"/>
</dbReference>
<evidence type="ECO:0000313" key="9">
    <source>
        <dbReference type="EMBL" id="QDH16557.1"/>
    </source>
</evidence>
<dbReference type="SMART" id="SM00987">
    <property type="entry name" value="UreE_C"/>
    <property type="match status" value="1"/>
</dbReference>
<keyword evidence="4" id="KW-0378">Hydrolase</keyword>
<dbReference type="Gene3D" id="3.40.470.10">
    <property type="entry name" value="Uracil-DNA glycosylase-like domain"/>
    <property type="match status" value="1"/>
</dbReference>
<evidence type="ECO:0000256" key="7">
    <source>
        <dbReference type="ARBA" id="ARBA00023204"/>
    </source>
</evidence>
<dbReference type="SUPFAM" id="SSF52141">
    <property type="entry name" value="Uracil-DNA glycosylase-like"/>
    <property type="match status" value="1"/>
</dbReference>
<dbReference type="InterPro" id="IPR036895">
    <property type="entry name" value="Uracil-DNA_glycosylase-like_sf"/>
</dbReference>
<reference evidence="9 10" key="1">
    <citation type="submission" date="2019-03" db="EMBL/GenBank/DDBJ databases">
        <title>The complete genome sequence of Swingsia samuiensis NBRC107927(T).</title>
        <authorList>
            <person name="Chua K.-O."/>
            <person name="Chan K.-G."/>
            <person name="See-Too W.-S."/>
        </authorList>
    </citation>
    <scope>NUCLEOTIDE SEQUENCE [LARGE SCALE GENOMIC DNA]</scope>
    <source>
        <strain evidence="9 10">AH83</strain>
    </source>
</reference>
<keyword evidence="10" id="KW-1185">Reference proteome</keyword>